<dbReference type="OrthoDB" id="164566at2"/>
<evidence type="ECO:0000313" key="1">
    <source>
        <dbReference type="EMBL" id="GCE10226.1"/>
    </source>
</evidence>
<reference evidence="2" key="1">
    <citation type="submission" date="2018-12" db="EMBL/GenBank/DDBJ databases">
        <title>Tengunoibacter tsumagoiensis gen. nov., sp. nov., Dictyobacter kobayashii sp. nov., D. alpinus sp. nov., and D. joshuensis sp. nov. and description of Dictyobacteraceae fam. nov. within the order Ktedonobacterales isolated from Tengu-no-mugimeshi.</title>
        <authorList>
            <person name="Wang C.M."/>
            <person name="Zheng Y."/>
            <person name="Sakai Y."/>
            <person name="Toyoda A."/>
            <person name="Minakuchi Y."/>
            <person name="Abe K."/>
            <person name="Yokota A."/>
            <person name="Yabe S."/>
        </authorList>
    </citation>
    <scope>NUCLEOTIDE SEQUENCE [LARGE SCALE GENOMIC DNA]</scope>
    <source>
        <strain evidence="2">Uno3</strain>
    </source>
</reference>
<proteinExistence type="predicted"/>
<comment type="caution">
    <text evidence="1">The sequence shown here is derived from an EMBL/GenBank/DDBJ whole genome shotgun (WGS) entry which is preliminary data.</text>
</comment>
<protein>
    <submittedName>
        <fullName evidence="1">Uncharacterized protein</fullName>
    </submittedName>
</protein>
<organism evidence="1 2">
    <name type="scientific">Tengunoibacter tsumagoiensis</name>
    <dbReference type="NCBI Taxonomy" id="2014871"/>
    <lineage>
        <taxon>Bacteria</taxon>
        <taxon>Bacillati</taxon>
        <taxon>Chloroflexota</taxon>
        <taxon>Ktedonobacteria</taxon>
        <taxon>Ktedonobacterales</taxon>
        <taxon>Dictyobacteraceae</taxon>
        <taxon>Tengunoibacter</taxon>
    </lineage>
</organism>
<gene>
    <name evidence="1" type="ORF">KTT_00850</name>
</gene>
<sequence length="79" mass="8835">MKTLFCTTITPNALRLIRRYEGDVVETEAIVCHYMTEEPSRDRAGNIVDGAYIMTFPNKEAICYSISGEIAHLPAAILE</sequence>
<dbReference type="Proteomes" id="UP000287352">
    <property type="component" value="Unassembled WGS sequence"/>
</dbReference>
<evidence type="ECO:0000313" key="2">
    <source>
        <dbReference type="Proteomes" id="UP000287352"/>
    </source>
</evidence>
<accession>A0A401ZTV3</accession>
<dbReference type="EMBL" id="BIFR01000001">
    <property type="protein sequence ID" value="GCE10226.1"/>
    <property type="molecule type" value="Genomic_DNA"/>
</dbReference>
<dbReference type="AlphaFoldDB" id="A0A401ZTV3"/>
<dbReference type="RefSeq" id="WP_126577842.1">
    <property type="nucleotide sequence ID" value="NZ_BIFR01000001.1"/>
</dbReference>
<keyword evidence="2" id="KW-1185">Reference proteome</keyword>
<name>A0A401ZTV3_9CHLR</name>